<dbReference type="GO" id="GO:0016616">
    <property type="term" value="F:oxidoreductase activity, acting on the CH-OH group of donors, NAD or NADP as acceptor"/>
    <property type="evidence" value="ECO:0007669"/>
    <property type="project" value="TreeGrafter"/>
</dbReference>
<dbReference type="EMBL" id="KV441575">
    <property type="protein sequence ID" value="OAF98471.1"/>
    <property type="molecule type" value="Genomic_DNA"/>
</dbReference>
<organism evidence="3 4">
    <name type="scientific">Paraphaeosphaeria sporulosa</name>
    <dbReference type="NCBI Taxonomy" id="1460663"/>
    <lineage>
        <taxon>Eukaryota</taxon>
        <taxon>Fungi</taxon>
        <taxon>Dikarya</taxon>
        <taxon>Ascomycota</taxon>
        <taxon>Pezizomycotina</taxon>
        <taxon>Dothideomycetes</taxon>
        <taxon>Pleosporomycetidae</taxon>
        <taxon>Pleosporales</taxon>
        <taxon>Massarineae</taxon>
        <taxon>Didymosphaeriaceae</taxon>
        <taxon>Paraphaeosphaeria</taxon>
    </lineage>
</organism>
<dbReference type="RefSeq" id="XP_018028837.1">
    <property type="nucleotide sequence ID" value="XM_018183951.1"/>
</dbReference>
<evidence type="ECO:0000256" key="1">
    <source>
        <dbReference type="ARBA" id="ARBA00006484"/>
    </source>
</evidence>
<keyword evidence="4" id="KW-1185">Reference proteome</keyword>
<dbReference type="FunFam" id="3.40.50.720:FF:000084">
    <property type="entry name" value="Short-chain dehydrogenase reductase"/>
    <property type="match status" value="1"/>
</dbReference>
<dbReference type="Pfam" id="PF13561">
    <property type="entry name" value="adh_short_C2"/>
    <property type="match status" value="1"/>
</dbReference>
<dbReference type="SUPFAM" id="SSF51735">
    <property type="entry name" value="NAD(P)-binding Rossmann-fold domains"/>
    <property type="match status" value="1"/>
</dbReference>
<sequence>MALLIDGVAIVTGAGSGIGRECCFAYASHGARAVVMADSNYSTALETAHQSNLLATHADYESLAIQVDVGDPESIAKMVTATVQRFGRIDYSVNSAGVGVRKPAPVDDVDLEEMNRFWKVNVLGTLNCIKAVSKVMKLQGIRKATTRGKERDVGRGVILNLGSCSSFMATAEMLPYTTSKHAVMGMTKNAALDLAKHGIRVNAICPSWVETPMVNAAVEGNPSLSSLMEASIPMARIAKVEEIADLVVLMTSPLASYVTGVGWIVDGGTTLQLKTS</sequence>
<evidence type="ECO:0000313" key="3">
    <source>
        <dbReference type="EMBL" id="OAF98471.1"/>
    </source>
</evidence>
<evidence type="ECO:0000256" key="2">
    <source>
        <dbReference type="ARBA" id="ARBA00022857"/>
    </source>
</evidence>
<keyword evidence="2" id="KW-0521">NADP</keyword>
<dbReference type="CDD" id="cd05233">
    <property type="entry name" value="SDR_c"/>
    <property type="match status" value="1"/>
</dbReference>
<dbReference type="PANTHER" id="PTHR42760">
    <property type="entry name" value="SHORT-CHAIN DEHYDROGENASES/REDUCTASES FAMILY MEMBER"/>
    <property type="match status" value="1"/>
</dbReference>
<proteinExistence type="inferred from homology"/>
<dbReference type="InterPro" id="IPR036291">
    <property type="entry name" value="NAD(P)-bd_dom_sf"/>
</dbReference>
<reference evidence="3 4" key="1">
    <citation type="submission" date="2016-05" db="EMBL/GenBank/DDBJ databases">
        <title>Comparative analysis of secretome profiles of manganese(II)-oxidizing ascomycete fungi.</title>
        <authorList>
            <consortium name="DOE Joint Genome Institute"/>
            <person name="Zeiner C.A."/>
            <person name="Purvine S.O."/>
            <person name="Zink E.M."/>
            <person name="Wu S."/>
            <person name="Pasa-Tolic L."/>
            <person name="Chaput D.L."/>
            <person name="Haridas S."/>
            <person name="Grigoriev I.V."/>
            <person name="Santelli C.M."/>
            <person name="Hansel C.M."/>
        </authorList>
    </citation>
    <scope>NUCLEOTIDE SEQUENCE [LARGE SCALE GENOMIC DNA]</scope>
    <source>
        <strain evidence="3 4">AP3s5-JAC2a</strain>
    </source>
</reference>
<dbReference type="PRINTS" id="PR00081">
    <property type="entry name" value="GDHRDH"/>
</dbReference>
<dbReference type="PRINTS" id="PR00080">
    <property type="entry name" value="SDRFAMILY"/>
</dbReference>
<dbReference type="InterPro" id="IPR002347">
    <property type="entry name" value="SDR_fam"/>
</dbReference>
<dbReference type="AlphaFoldDB" id="A0A177BUS1"/>
<protein>
    <submittedName>
        <fullName evidence="3">NAD(P)-binding protein</fullName>
    </submittedName>
</protein>
<dbReference type="InterPro" id="IPR020904">
    <property type="entry name" value="Sc_DH/Rdtase_CS"/>
</dbReference>
<dbReference type="Gene3D" id="3.40.50.720">
    <property type="entry name" value="NAD(P)-binding Rossmann-like Domain"/>
    <property type="match status" value="1"/>
</dbReference>
<dbReference type="Proteomes" id="UP000077069">
    <property type="component" value="Unassembled WGS sequence"/>
</dbReference>
<dbReference type="PROSITE" id="PS00061">
    <property type="entry name" value="ADH_SHORT"/>
    <property type="match status" value="1"/>
</dbReference>
<accession>A0A177BUS1</accession>
<name>A0A177BUS1_9PLEO</name>
<evidence type="ECO:0000313" key="4">
    <source>
        <dbReference type="Proteomes" id="UP000077069"/>
    </source>
</evidence>
<dbReference type="OrthoDB" id="5840532at2759"/>
<dbReference type="GeneID" id="28767437"/>
<dbReference type="InParanoid" id="A0A177BUS1"/>
<comment type="similarity">
    <text evidence="1">Belongs to the short-chain dehydrogenases/reductases (SDR) family.</text>
</comment>
<gene>
    <name evidence="3" type="ORF">CC84DRAFT_1238621</name>
</gene>
<dbReference type="STRING" id="1460663.A0A177BUS1"/>